<dbReference type="Gene3D" id="1.10.8.10">
    <property type="entry name" value="DNA helicase RuvA subunit, C-terminal domain"/>
    <property type="match status" value="1"/>
</dbReference>
<accession>A0A423PQ76</accession>
<evidence type="ECO:0000256" key="4">
    <source>
        <dbReference type="ARBA" id="ARBA00048391"/>
    </source>
</evidence>
<feature type="domain" description="Methyltransferase small" evidence="6">
    <location>
        <begin position="113"/>
        <end position="200"/>
    </location>
</feature>
<evidence type="ECO:0000256" key="2">
    <source>
        <dbReference type="ARBA" id="ARBA00022679"/>
    </source>
</evidence>
<proteinExistence type="inferred from homology"/>
<dbReference type="InterPro" id="IPR029063">
    <property type="entry name" value="SAM-dependent_MTases_sf"/>
</dbReference>
<dbReference type="Proteomes" id="UP000283993">
    <property type="component" value="Unassembled WGS sequence"/>
</dbReference>
<comment type="catalytic activity">
    <reaction evidence="4 5">
        <text>L-glutaminyl-[peptide chain release factor] + S-adenosyl-L-methionine = N(5)-methyl-L-glutaminyl-[peptide chain release factor] + S-adenosyl-L-homocysteine + H(+)</text>
        <dbReference type="Rhea" id="RHEA:42896"/>
        <dbReference type="Rhea" id="RHEA-COMP:10271"/>
        <dbReference type="Rhea" id="RHEA-COMP:10272"/>
        <dbReference type="ChEBI" id="CHEBI:15378"/>
        <dbReference type="ChEBI" id="CHEBI:30011"/>
        <dbReference type="ChEBI" id="CHEBI:57856"/>
        <dbReference type="ChEBI" id="CHEBI:59789"/>
        <dbReference type="ChEBI" id="CHEBI:61891"/>
        <dbReference type="EC" id="2.1.1.297"/>
    </reaction>
</comment>
<dbReference type="Pfam" id="PF05175">
    <property type="entry name" value="MTS"/>
    <property type="match status" value="1"/>
</dbReference>
<reference evidence="8 9" key="1">
    <citation type="submission" date="2013-10" db="EMBL/GenBank/DDBJ databases">
        <title>Salinisphaera orenii MK-B5 Genome Sequencing.</title>
        <authorList>
            <person name="Lai Q."/>
            <person name="Li C."/>
            <person name="Shao Z."/>
        </authorList>
    </citation>
    <scope>NUCLEOTIDE SEQUENCE [LARGE SCALE GENOMIC DNA]</scope>
    <source>
        <strain evidence="8 9">MK-B5</strain>
    </source>
</reference>
<keyword evidence="3 5" id="KW-0949">S-adenosyl-L-methionine</keyword>
<dbReference type="FunFam" id="3.40.50.150:FF:000053">
    <property type="entry name" value="Release factor glutamine methyltransferase"/>
    <property type="match status" value="1"/>
</dbReference>
<dbReference type="GO" id="GO:0003676">
    <property type="term" value="F:nucleic acid binding"/>
    <property type="evidence" value="ECO:0007669"/>
    <property type="project" value="InterPro"/>
</dbReference>
<dbReference type="HAMAP" id="MF_02126">
    <property type="entry name" value="RF_methyltr_PrmC"/>
    <property type="match status" value="1"/>
</dbReference>
<dbReference type="EMBL" id="AYKH01000012">
    <property type="protein sequence ID" value="ROO27712.1"/>
    <property type="molecule type" value="Genomic_DNA"/>
</dbReference>
<keyword evidence="9" id="KW-1185">Reference proteome</keyword>
<protein>
    <recommendedName>
        <fullName evidence="5">Release factor glutamine methyltransferase</fullName>
        <shortName evidence="5">RF MTase</shortName>
        <ecNumber evidence="5">2.1.1.297</ecNumber>
    </recommendedName>
    <alternativeName>
        <fullName evidence="5">N5-glutamine methyltransferase PrmC</fullName>
    </alternativeName>
    <alternativeName>
        <fullName evidence="5">Protein-(glutamine-N5) MTase PrmC</fullName>
    </alternativeName>
    <alternativeName>
        <fullName evidence="5">Protein-glutamine N-methyltransferase PrmC</fullName>
    </alternativeName>
</protein>
<sequence>MTATSAPCTLAAALREARRRLASVSDTPDLDARWLAEHALDVGAAYLLAHADTPLPATASARYESLVERRAAGEPLAYIIGRAGFWSLDLRVTPDVLIPRPDTETLVEAALARLPPDAPLAVADLGTGSGAIALALARERPAWHIVATEASEAALAVARDNAGALDLDRVECVAGPWLEAVAGRRFDAIVANPPYVAANDPHLHDLAHEPHAALVAADDGLADLAAIAAAAPAHLRGPGWLLLEHGADQGSAVRDLLAAAGFEAETISDLGRRARVTCGHLAGGAIGRSA</sequence>
<dbReference type="PANTHER" id="PTHR18895:SF74">
    <property type="entry name" value="MTRF1L RELEASE FACTOR GLUTAMINE METHYLTRANSFERASE"/>
    <property type="match status" value="1"/>
</dbReference>
<feature type="binding site" evidence="5">
    <location>
        <position position="149"/>
    </location>
    <ligand>
        <name>S-adenosyl-L-methionine</name>
        <dbReference type="ChEBI" id="CHEBI:59789"/>
    </ligand>
</feature>
<keyword evidence="1 5" id="KW-0489">Methyltransferase</keyword>
<dbReference type="InterPro" id="IPR007848">
    <property type="entry name" value="Small_mtfrase_dom"/>
</dbReference>
<dbReference type="PANTHER" id="PTHR18895">
    <property type="entry name" value="HEMK METHYLTRANSFERASE"/>
    <property type="match status" value="1"/>
</dbReference>
<organism evidence="8 9">
    <name type="scientific">Salinisphaera orenii MK-B5</name>
    <dbReference type="NCBI Taxonomy" id="856730"/>
    <lineage>
        <taxon>Bacteria</taxon>
        <taxon>Pseudomonadati</taxon>
        <taxon>Pseudomonadota</taxon>
        <taxon>Gammaproteobacteria</taxon>
        <taxon>Salinisphaerales</taxon>
        <taxon>Salinisphaeraceae</taxon>
        <taxon>Salinisphaera</taxon>
    </lineage>
</organism>
<dbReference type="PROSITE" id="PS00092">
    <property type="entry name" value="N6_MTASE"/>
    <property type="match status" value="1"/>
</dbReference>
<dbReference type="GO" id="GO:0032259">
    <property type="term" value="P:methylation"/>
    <property type="evidence" value="ECO:0007669"/>
    <property type="project" value="UniProtKB-KW"/>
</dbReference>
<dbReference type="AlphaFoldDB" id="A0A423PQ76"/>
<dbReference type="InterPro" id="IPR002052">
    <property type="entry name" value="DNA_methylase_N6_adenine_CS"/>
</dbReference>
<dbReference type="InterPro" id="IPR019874">
    <property type="entry name" value="RF_methyltr_PrmC"/>
</dbReference>
<dbReference type="GO" id="GO:0102559">
    <property type="term" value="F:peptide chain release factor N(5)-glutamine methyltransferase activity"/>
    <property type="evidence" value="ECO:0007669"/>
    <property type="project" value="UniProtKB-EC"/>
</dbReference>
<dbReference type="RefSeq" id="WP_123630913.1">
    <property type="nucleotide sequence ID" value="NZ_AYKH01000012.1"/>
</dbReference>
<evidence type="ECO:0000256" key="5">
    <source>
        <dbReference type="HAMAP-Rule" id="MF_02126"/>
    </source>
</evidence>
<dbReference type="Pfam" id="PF17827">
    <property type="entry name" value="PrmC_N"/>
    <property type="match status" value="1"/>
</dbReference>
<gene>
    <name evidence="5" type="primary">prmC</name>
    <name evidence="8" type="ORF">SAOR_07720</name>
</gene>
<feature type="binding site" evidence="5">
    <location>
        <begin position="192"/>
        <end position="195"/>
    </location>
    <ligand>
        <name>substrate</name>
    </ligand>
</feature>
<dbReference type="InterPro" id="IPR004556">
    <property type="entry name" value="HemK-like"/>
</dbReference>
<feature type="domain" description="Release factor glutamine methyltransferase N-terminal" evidence="7">
    <location>
        <begin position="13"/>
        <end position="81"/>
    </location>
</feature>
<dbReference type="InterPro" id="IPR040758">
    <property type="entry name" value="PrmC_N"/>
</dbReference>
<dbReference type="NCBIfam" id="TIGR00536">
    <property type="entry name" value="hemK_fam"/>
    <property type="match status" value="1"/>
</dbReference>
<feature type="binding site" evidence="5">
    <location>
        <position position="177"/>
    </location>
    <ligand>
        <name>S-adenosyl-L-methionine</name>
        <dbReference type="ChEBI" id="CHEBI:59789"/>
    </ligand>
</feature>
<dbReference type="SUPFAM" id="SSF53335">
    <property type="entry name" value="S-adenosyl-L-methionine-dependent methyltransferases"/>
    <property type="match status" value="1"/>
</dbReference>
<dbReference type="Gene3D" id="3.40.50.150">
    <property type="entry name" value="Vaccinia Virus protein VP39"/>
    <property type="match status" value="1"/>
</dbReference>
<feature type="binding site" evidence="5">
    <location>
        <position position="192"/>
    </location>
    <ligand>
        <name>S-adenosyl-L-methionine</name>
        <dbReference type="ChEBI" id="CHEBI:59789"/>
    </ligand>
</feature>
<name>A0A423PQ76_9GAMM</name>
<dbReference type="EC" id="2.1.1.297" evidence="5"/>
<evidence type="ECO:0000256" key="3">
    <source>
        <dbReference type="ARBA" id="ARBA00022691"/>
    </source>
</evidence>
<keyword evidence="2 5" id="KW-0808">Transferase</keyword>
<dbReference type="InterPro" id="IPR050320">
    <property type="entry name" value="N5-glutamine_MTase"/>
</dbReference>
<comment type="caution">
    <text evidence="8">The sequence shown here is derived from an EMBL/GenBank/DDBJ whole genome shotgun (WGS) entry which is preliminary data.</text>
</comment>
<evidence type="ECO:0000256" key="1">
    <source>
        <dbReference type="ARBA" id="ARBA00022603"/>
    </source>
</evidence>
<comment type="similarity">
    <text evidence="5">Belongs to the protein N5-glutamine methyltransferase family. PrmC subfamily.</text>
</comment>
<comment type="function">
    <text evidence="5">Methylates the class 1 translation termination release factors RF1/PrfA and RF2/PrfB on the glutamine residue of the universally conserved GGQ motif.</text>
</comment>
<feature type="binding site" evidence="5">
    <location>
        <begin position="126"/>
        <end position="130"/>
    </location>
    <ligand>
        <name>S-adenosyl-L-methionine</name>
        <dbReference type="ChEBI" id="CHEBI:59789"/>
    </ligand>
</feature>
<evidence type="ECO:0000259" key="6">
    <source>
        <dbReference type="Pfam" id="PF05175"/>
    </source>
</evidence>
<evidence type="ECO:0000313" key="8">
    <source>
        <dbReference type="EMBL" id="ROO27712.1"/>
    </source>
</evidence>
<evidence type="ECO:0000259" key="7">
    <source>
        <dbReference type="Pfam" id="PF17827"/>
    </source>
</evidence>
<dbReference type="CDD" id="cd02440">
    <property type="entry name" value="AdoMet_MTases"/>
    <property type="match status" value="1"/>
</dbReference>
<evidence type="ECO:0000313" key="9">
    <source>
        <dbReference type="Proteomes" id="UP000283993"/>
    </source>
</evidence>
<dbReference type="NCBIfam" id="TIGR03534">
    <property type="entry name" value="RF_mod_PrmC"/>
    <property type="match status" value="1"/>
</dbReference>